<feature type="transmembrane region" description="Helical" evidence="2">
    <location>
        <begin position="71"/>
        <end position="90"/>
    </location>
</feature>
<dbReference type="Proteomes" id="UP000198864">
    <property type="component" value="Unassembled WGS sequence"/>
</dbReference>
<evidence type="ECO:0000313" key="7">
    <source>
        <dbReference type="Proteomes" id="UP000198864"/>
    </source>
</evidence>
<feature type="transmembrane region" description="Helical" evidence="2">
    <location>
        <begin position="304"/>
        <end position="324"/>
    </location>
</feature>
<reference evidence="5 9" key="2">
    <citation type="submission" date="2018-03" db="EMBL/GenBank/DDBJ databases">
        <title>Defining the species Micromonospora saelicesensis and Micromonospora noduli under the framework of genomics.</title>
        <authorList>
            <person name="Riesco R."/>
            <person name="Trujillo M.E."/>
        </authorList>
    </citation>
    <scope>NUCLEOTIDE SEQUENCE [LARGE SCALE GENOMIC DNA]</scope>
    <source>
        <strain evidence="5 9">PSN13</strain>
    </source>
</reference>
<feature type="transmembrane region" description="Helical" evidence="2">
    <location>
        <begin position="361"/>
        <end position="383"/>
    </location>
</feature>
<keyword evidence="2" id="KW-0812">Transmembrane</keyword>
<feature type="region of interest" description="Disordered" evidence="1">
    <location>
        <begin position="401"/>
        <end position="430"/>
    </location>
</feature>
<feature type="transmembrane region" description="Helical" evidence="2">
    <location>
        <begin position="186"/>
        <end position="208"/>
    </location>
</feature>
<accession>A0A1C5ABE9</accession>
<evidence type="ECO:0000256" key="1">
    <source>
        <dbReference type="SAM" id="MobiDB-lite"/>
    </source>
</evidence>
<keyword evidence="2" id="KW-1133">Transmembrane helix</keyword>
<dbReference type="GO" id="GO:0000271">
    <property type="term" value="P:polysaccharide biosynthetic process"/>
    <property type="evidence" value="ECO:0007669"/>
    <property type="project" value="TreeGrafter"/>
</dbReference>
<gene>
    <name evidence="6" type="ORF">GA0070561_6608</name>
    <name evidence="4" type="ORF">GAR05_04116</name>
    <name evidence="5" type="ORF">PSN13_00708</name>
</gene>
<keyword evidence="6" id="KW-0012">Acyltransferase</keyword>
<dbReference type="PANTHER" id="PTHR23028:SF53">
    <property type="entry name" value="ACYL_TRANSF_3 DOMAIN-CONTAINING PROTEIN"/>
    <property type="match status" value="1"/>
</dbReference>
<evidence type="ECO:0000313" key="8">
    <source>
        <dbReference type="Proteomes" id="UP000249334"/>
    </source>
</evidence>
<feature type="compositionally biased region" description="Basic and acidic residues" evidence="1">
    <location>
        <begin position="407"/>
        <end position="416"/>
    </location>
</feature>
<evidence type="ECO:0000313" key="5">
    <source>
        <dbReference type="EMBL" id="RAO39683.1"/>
    </source>
</evidence>
<dbReference type="Proteomes" id="UP000249419">
    <property type="component" value="Unassembled WGS sequence"/>
</dbReference>
<dbReference type="GO" id="GO:0016747">
    <property type="term" value="F:acyltransferase activity, transferring groups other than amino-acyl groups"/>
    <property type="evidence" value="ECO:0007669"/>
    <property type="project" value="InterPro"/>
</dbReference>
<feature type="domain" description="Acyltransferase 3" evidence="3">
    <location>
        <begin position="45"/>
        <end position="380"/>
    </location>
</feature>
<feature type="transmembrane region" description="Helical" evidence="2">
    <location>
        <begin position="336"/>
        <end position="355"/>
    </location>
</feature>
<reference evidence="4 8" key="3">
    <citation type="submission" date="2018-03" db="EMBL/GenBank/DDBJ databases">
        <title>Genomic framework for the identification of Micromonospora saelicesensis and Micromonospora noduli.</title>
        <authorList>
            <person name="Riesco R."/>
            <person name="Trujillo M.E."/>
        </authorList>
    </citation>
    <scope>NUCLEOTIDE SEQUENCE [LARGE SCALE GENOMIC DNA]</scope>
    <source>
        <strain evidence="4 8">GAR05</strain>
    </source>
</reference>
<dbReference type="GO" id="GO:0016787">
    <property type="term" value="F:hydrolase activity"/>
    <property type="evidence" value="ECO:0007669"/>
    <property type="project" value="UniProtKB-KW"/>
</dbReference>
<dbReference type="Pfam" id="PF01757">
    <property type="entry name" value="Acyl_transf_3"/>
    <property type="match status" value="1"/>
</dbReference>
<evidence type="ECO:0000313" key="9">
    <source>
        <dbReference type="Proteomes" id="UP000249419"/>
    </source>
</evidence>
<protein>
    <submittedName>
        <fullName evidence="6">Peptidoglycan/LPS O-acetylase OafA/YrhL, contains acyltransferase and SGNH-hydrolase domains</fullName>
    </submittedName>
</protein>
<dbReference type="EMBL" id="FMCR01000009">
    <property type="protein sequence ID" value="SCF42540.1"/>
    <property type="molecule type" value="Genomic_DNA"/>
</dbReference>
<feature type="transmembrane region" description="Helical" evidence="2">
    <location>
        <begin position="45"/>
        <end position="65"/>
    </location>
</feature>
<dbReference type="EMBL" id="PXXW01000033">
    <property type="protein sequence ID" value="RAN95765.1"/>
    <property type="molecule type" value="Genomic_DNA"/>
</dbReference>
<sequence>MLGRPQFLDPHGDAMLPSARQVGRRAVTAVPLSNAYAGRANSFGFLRLCFAVAVVLAHTAVIGYARPLTEVVDVAGLGVAGFFGISGFLITRSARRASLPRYLWHRALRIWPGLWVCLLFISFVVAPIVWYAERGDLDGLWRHPAGVVNFLQANWWGGYRQQGIMDVFRDTPYGDLVRRSVLDGSLWTLSYEIFCYLIVASLAVVAVLRRARWLVLAAAVLVFGLLLWNQYEALRFGGSTYFTSGSIGTLPLLGALSKIWFLRFGFMFLVGAVADLYSDKLPISDVLGVLAIVVTGWQTLEGHLFGPALLAYEYAILYLAVRLPRLLHVVGQKNDYSYGIYIYSFVVQQMLAWLGAAAWGFVGYFAVVMVFTVVLAFLSWHLVEKQALRFKDWTPRFRRGAPPAEASGERQPEPERVPVPATADASAPRG</sequence>
<evidence type="ECO:0000313" key="6">
    <source>
        <dbReference type="EMBL" id="SCF42540.1"/>
    </source>
</evidence>
<dbReference type="STRING" id="285676.GA0070561_6608"/>
<keyword evidence="8" id="KW-1185">Reference proteome</keyword>
<dbReference type="PANTHER" id="PTHR23028">
    <property type="entry name" value="ACETYLTRANSFERASE"/>
    <property type="match status" value="1"/>
</dbReference>
<feature type="transmembrane region" description="Helical" evidence="2">
    <location>
        <begin position="213"/>
        <end position="231"/>
    </location>
</feature>
<dbReference type="AlphaFoldDB" id="A0A1C5ABE9"/>
<evidence type="ECO:0000313" key="4">
    <source>
        <dbReference type="EMBL" id="RAN95765.1"/>
    </source>
</evidence>
<dbReference type="InterPro" id="IPR050879">
    <property type="entry name" value="Acyltransferase_3"/>
</dbReference>
<dbReference type="InterPro" id="IPR002656">
    <property type="entry name" value="Acyl_transf_3_dom"/>
</dbReference>
<dbReference type="GO" id="GO:0016020">
    <property type="term" value="C:membrane"/>
    <property type="evidence" value="ECO:0007669"/>
    <property type="project" value="TreeGrafter"/>
</dbReference>
<evidence type="ECO:0000259" key="3">
    <source>
        <dbReference type="Pfam" id="PF01757"/>
    </source>
</evidence>
<dbReference type="Proteomes" id="UP000249334">
    <property type="component" value="Unassembled WGS sequence"/>
</dbReference>
<keyword evidence="2" id="KW-0472">Membrane</keyword>
<keyword evidence="6" id="KW-0808">Transferase</keyword>
<dbReference type="RefSeq" id="WP_091408651.1">
    <property type="nucleotide sequence ID" value="NZ_PXXW01000033.1"/>
</dbReference>
<feature type="transmembrane region" description="Helical" evidence="2">
    <location>
        <begin position="251"/>
        <end position="274"/>
    </location>
</feature>
<reference evidence="6 7" key="1">
    <citation type="submission" date="2016-06" db="EMBL/GenBank/DDBJ databases">
        <authorList>
            <person name="Kjaerup R.B."/>
            <person name="Dalgaard T.S."/>
            <person name="Juul-Madsen H.R."/>
        </authorList>
    </citation>
    <scope>NUCLEOTIDE SEQUENCE [LARGE SCALE GENOMIC DNA]</scope>
    <source>
        <strain evidence="6 7">DSM 44871</strain>
    </source>
</reference>
<organism evidence="6 7">
    <name type="scientific">Micromonospora saelicesensis</name>
    <dbReference type="NCBI Taxonomy" id="285676"/>
    <lineage>
        <taxon>Bacteria</taxon>
        <taxon>Bacillati</taxon>
        <taxon>Actinomycetota</taxon>
        <taxon>Actinomycetes</taxon>
        <taxon>Micromonosporales</taxon>
        <taxon>Micromonosporaceae</taxon>
        <taxon>Micromonospora</taxon>
    </lineage>
</organism>
<feature type="transmembrane region" description="Helical" evidence="2">
    <location>
        <begin position="110"/>
        <end position="132"/>
    </location>
</feature>
<evidence type="ECO:0000256" key="2">
    <source>
        <dbReference type="SAM" id="Phobius"/>
    </source>
</evidence>
<name>A0A1C5ABE9_9ACTN</name>
<proteinExistence type="predicted"/>
<dbReference type="EMBL" id="PYAG01000001">
    <property type="protein sequence ID" value="RAO39683.1"/>
    <property type="molecule type" value="Genomic_DNA"/>
</dbReference>
<keyword evidence="6" id="KW-0378">Hydrolase</keyword>
<feature type="transmembrane region" description="Helical" evidence="2">
    <location>
        <begin position="281"/>
        <end position="298"/>
    </location>
</feature>